<dbReference type="Pfam" id="PF07819">
    <property type="entry name" value="PGAP1"/>
    <property type="match status" value="1"/>
</dbReference>
<dbReference type="EMBL" id="LGTC01000001">
    <property type="protein sequence ID" value="KNY30384.1"/>
    <property type="molecule type" value="Genomic_DNA"/>
</dbReference>
<dbReference type="Proteomes" id="UP000036923">
    <property type="component" value="Unassembled WGS sequence"/>
</dbReference>
<dbReference type="InterPro" id="IPR012908">
    <property type="entry name" value="PGAP1-ab_dom-like"/>
</dbReference>
<dbReference type="AlphaFoldDB" id="A0A0L6JXB4"/>
<proteinExistence type="predicted"/>
<protein>
    <recommendedName>
        <fullName evidence="1">GPI inositol-deacylase PGAP1-like alpha/beta domain-containing protein</fullName>
    </recommendedName>
</protein>
<organism evidence="2 3">
    <name type="scientific">Pseudobacteroides cellulosolvens ATCC 35603 = DSM 2933</name>
    <dbReference type="NCBI Taxonomy" id="398512"/>
    <lineage>
        <taxon>Bacteria</taxon>
        <taxon>Bacillati</taxon>
        <taxon>Bacillota</taxon>
        <taxon>Clostridia</taxon>
        <taxon>Eubacteriales</taxon>
        <taxon>Oscillospiraceae</taxon>
        <taxon>Pseudobacteroides</taxon>
    </lineage>
</organism>
<dbReference type="SUPFAM" id="SSF49373">
    <property type="entry name" value="Invasin/intimin cell-adhesion fragments"/>
    <property type="match status" value="1"/>
</dbReference>
<feature type="domain" description="GPI inositol-deacylase PGAP1-like alpha/beta" evidence="1">
    <location>
        <begin position="206"/>
        <end position="255"/>
    </location>
</feature>
<evidence type="ECO:0000313" key="2">
    <source>
        <dbReference type="EMBL" id="KNY30384.1"/>
    </source>
</evidence>
<dbReference type="InterPro" id="IPR013783">
    <property type="entry name" value="Ig-like_fold"/>
</dbReference>
<dbReference type="eggNOG" id="COG1075">
    <property type="taxonomic scope" value="Bacteria"/>
</dbReference>
<dbReference type="PANTHER" id="PTHR37946">
    <property type="entry name" value="SLL1969 PROTEIN"/>
    <property type="match status" value="1"/>
</dbReference>
<gene>
    <name evidence="2" type="ORF">Bccel_5664</name>
</gene>
<dbReference type="Gene3D" id="2.60.40.10">
    <property type="entry name" value="Immunoglobulins"/>
    <property type="match status" value="1"/>
</dbReference>
<dbReference type="STRING" id="398512.Bccel_5664"/>
<evidence type="ECO:0000313" key="3">
    <source>
        <dbReference type="Proteomes" id="UP000036923"/>
    </source>
</evidence>
<comment type="caution">
    <text evidence="2">The sequence shown here is derived from an EMBL/GenBank/DDBJ whole genome shotgun (WGS) entry which is preliminary data.</text>
</comment>
<sequence length="379" mass="42199" precursor="true">MKKQRPILFALGILLLFVLLTSLQNISDYLKYKIFFGNNLVINIYKVNMNVNSLSCDKENQLVLVAKVRDINGSPCADIPLSFSVSPGIGSVYPSKSRTDSMGDAIIKYLPPEQLDISKSVETKISIVARIHDTNVNSITSVNLVRPPVVMLHGYQEQPDIFEGMKDFLLKKKFDCMVPEYKSELGVKNGAKELDNYLSTQQYAYLNKGIQVSKFDIITHSMGGLVARYYTCSPGYMAKGNINKIIFVSVPHKGSYWASLGANLYNDQGIKDLMPDNPLLSKIMPSMLNNGLNKFIHTGSILGQYDEVVTAESASLDEWNIGTEVFNVGENNLTIDKLLDGSILNAANHKNILFNNKVFEKIEEMLNGKLPLPESKPTK</sequence>
<reference evidence="3" key="1">
    <citation type="submission" date="2015-07" db="EMBL/GenBank/DDBJ databases">
        <title>Near-Complete Genome Sequence of the Cellulolytic Bacterium Bacteroides (Pseudobacteroides) cellulosolvens ATCC 35603.</title>
        <authorList>
            <person name="Dassa B."/>
            <person name="Utturkar S.M."/>
            <person name="Klingeman D.M."/>
            <person name="Hurt R.A."/>
            <person name="Keller M."/>
            <person name="Xu J."/>
            <person name="Reddy Y.H.K."/>
            <person name="Borovok I."/>
            <person name="Grinberg I.R."/>
            <person name="Lamed R."/>
            <person name="Zhivin O."/>
            <person name="Bayer E.A."/>
            <person name="Brown S.D."/>
        </authorList>
    </citation>
    <scope>NUCLEOTIDE SEQUENCE [LARGE SCALE GENOMIC DNA]</scope>
    <source>
        <strain evidence="3">DSM 2933</strain>
    </source>
</reference>
<dbReference type="Gene3D" id="3.40.50.1820">
    <property type="entry name" value="alpha/beta hydrolase"/>
    <property type="match status" value="1"/>
</dbReference>
<dbReference type="PANTHER" id="PTHR37946:SF1">
    <property type="entry name" value="SLL1969 PROTEIN"/>
    <property type="match status" value="1"/>
</dbReference>
<keyword evidence="3" id="KW-1185">Reference proteome</keyword>
<name>A0A0L6JXB4_9FIRM</name>
<dbReference type="InterPro" id="IPR008964">
    <property type="entry name" value="Invasin/intimin_cell_adhesion"/>
</dbReference>
<dbReference type="SUPFAM" id="SSF53474">
    <property type="entry name" value="alpha/beta-Hydrolases"/>
    <property type="match status" value="1"/>
</dbReference>
<evidence type="ECO:0000259" key="1">
    <source>
        <dbReference type="Pfam" id="PF07819"/>
    </source>
</evidence>
<dbReference type="OrthoDB" id="9765872at2"/>
<dbReference type="RefSeq" id="WP_050753941.1">
    <property type="nucleotide sequence ID" value="NZ_JQKC01000010.1"/>
</dbReference>
<accession>A0A0L6JXB4</accession>
<dbReference type="GO" id="GO:0016788">
    <property type="term" value="F:hydrolase activity, acting on ester bonds"/>
    <property type="evidence" value="ECO:0007669"/>
    <property type="project" value="InterPro"/>
</dbReference>
<dbReference type="InterPro" id="IPR029058">
    <property type="entry name" value="AB_hydrolase_fold"/>
</dbReference>